<organism evidence="8 9">
    <name type="scientific">Neisseria animalis</name>
    <dbReference type="NCBI Taxonomy" id="492"/>
    <lineage>
        <taxon>Bacteria</taxon>
        <taxon>Pseudomonadati</taxon>
        <taxon>Pseudomonadota</taxon>
        <taxon>Betaproteobacteria</taxon>
        <taxon>Neisseriales</taxon>
        <taxon>Neisseriaceae</taxon>
        <taxon>Neisseria</taxon>
    </lineage>
</organism>
<dbReference type="AlphaFoldDB" id="A0A5P3MTT4"/>
<dbReference type="PROSITE" id="PS51123">
    <property type="entry name" value="OMPA_2"/>
    <property type="match status" value="1"/>
</dbReference>
<accession>A0A5P3MTT4</accession>
<reference evidence="8 9" key="1">
    <citation type="submission" date="2018-08" db="EMBL/GenBank/DDBJ databases">
        <title>Neisseria animalis ATCC 49930 complete genome.</title>
        <authorList>
            <person name="Veseli I.A."/>
            <person name="Mascarenhas dos Santos A.C."/>
            <person name="Buttler R."/>
            <person name="Pombert J.-F."/>
        </authorList>
    </citation>
    <scope>NUCLEOTIDE SEQUENCE [LARGE SCALE GENOMIC DNA]</scope>
    <source>
        <strain evidence="8 9">ATCC 49930</strain>
    </source>
</reference>
<sequence>MKTNKLKWAALAATVLLAACATKSNVKADGTTDEPVFPKPYSLTFNNDRGTFPTDDELDKMRPGLTKDDIYKILGRPHYDEGMFNVREWDYLFHFYTPGVGVDPDNTSGVEGITTCQYKVIYDKDKFARSFYWKPVFPEDAVCPPRGPAKPKTQSLNLGADALFAFDKSGPNDMLPAGYAKLDRFAEDIKRFERVSAIRIIGYTDRKGSDSYNNALSQRRAETVRQYLITRGVPAVVMSAQGLGKRNPLVECSTSLPRNEEIACLQPNRRVVIEVDGVGELTVE</sequence>
<evidence type="ECO:0000256" key="4">
    <source>
        <dbReference type="ARBA" id="ARBA00023237"/>
    </source>
</evidence>
<dbReference type="PANTHER" id="PTHR30329">
    <property type="entry name" value="STATOR ELEMENT OF FLAGELLAR MOTOR COMPLEX"/>
    <property type="match status" value="1"/>
</dbReference>
<evidence type="ECO:0000256" key="5">
    <source>
        <dbReference type="PROSITE-ProRule" id="PRU00473"/>
    </source>
</evidence>
<dbReference type="EMBL" id="CP031699">
    <property type="protein sequence ID" value="QEY25003.1"/>
    <property type="molecule type" value="Genomic_DNA"/>
</dbReference>
<protein>
    <submittedName>
        <fullName evidence="8">Outer membrane protein assembly factor BamE</fullName>
    </submittedName>
</protein>
<evidence type="ECO:0000256" key="3">
    <source>
        <dbReference type="ARBA" id="ARBA00023136"/>
    </source>
</evidence>
<dbReference type="InterPro" id="IPR007450">
    <property type="entry name" value="BamE_dom"/>
</dbReference>
<dbReference type="OrthoDB" id="5360144at2"/>
<dbReference type="Gene3D" id="3.30.1450.10">
    <property type="match status" value="1"/>
</dbReference>
<dbReference type="InterPro" id="IPR050330">
    <property type="entry name" value="Bact_OuterMem_StrucFunc"/>
</dbReference>
<dbReference type="KEGG" id="naq:D0T90_06165"/>
<dbReference type="InterPro" id="IPR006665">
    <property type="entry name" value="OmpA-like"/>
</dbReference>
<dbReference type="SUPFAM" id="SSF103088">
    <property type="entry name" value="OmpA-like"/>
    <property type="match status" value="1"/>
</dbReference>
<comment type="subcellular location">
    <subcellularLocation>
        <location evidence="1">Cell outer membrane</location>
    </subcellularLocation>
</comment>
<keyword evidence="9" id="KW-1185">Reference proteome</keyword>
<feature type="signal peptide" evidence="6">
    <location>
        <begin position="1"/>
        <end position="28"/>
    </location>
</feature>
<dbReference type="GO" id="GO:0009279">
    <property type="term" value="C:cell outer membrane"/>
    <property type="evidence" value="ECO:0007669"/>
    <property type="project" value="UniProtKB-SubCell"/>
</dbReference>
<dbReference type="PROSITE" id="PS01068">
    <property type="entry name" value="OMPA_1"/>
    <property type="match status" value="1"/>
</dbReference>
<dbReference type="Proteomes" id="UP000325536">
    <property type="component" value="Chromosome"/>
</dbReference>
<keyword evidence="4" id="KW-0998">Cell outer membrane</keyword>
<dbReference type="Pfam" id="PF04355">
    <property type="entry name" value="BamE"/>
    <property type="match status" value="1"/>
</dbReference>
<dbReference type="Pfam" id="PF00691">
    <property type="entry name" value="OmpA"/>
    <property type="match status" value="1"/>
</dbReference>
<evidence type="ECO:0000313" key="9">
    <source>
        <dbReference type="Proteomes" id="UP000325536"/>
    </source>
</evidence>
<dbReference type="CDD" id="cd07185">
    <property type="entry name" value="OmpA_C-like"/>
    <property type="match status" value="1"/>
</dbReference>
<feature type="domain" description="OmpA-like" evidence="7">
    <location>
        <begin position="151"/>
        <end position="279"/>
    </location>
</feature>
<dbReference type="InterPro" id="IPR037873">
    <property type="entry name" value="BamE-like"/>
</dbReference>
<keyword evidence="3 5" id="KW-0472">Membrane</keyword>
<dbReference type="InterPro" id="IPR006664">
    <property type="entry name" value="OMP_bac"/>
</dbReference>
<evidence type="ECO:0000256" key="2">
    <source>
        <dbReference type="ARBA" id="ARBA00022729"/>
    </source>
</evidence>
<dbReference type="InterPro" id="IPR036737">
    <property type="entry name" value="OmpA-like_sf"/>
</dbReference>
<dbReference type="Gene3D" id="3.30.1330.60">
    <property type="entry name" value="OmpA-like domain"/>
    <property type="match status" value="1"/>
</dbReference>
<evidence type="ECO:0000256" key="1">
    <source>
        <dbReference type="ARBA" id="ARBA00004442"/>
    </source>
</evidence>
<dbReference type="InterPro" id="IPR006690">
    <property type="entry name" value="OMPA-like_CS"/>
</dbReference>
<dbReference type="PRINTS" id="PR01023">
    <property type="entry name" value="NAFLGMOTY"/>
</dbReference>
<evidence type="ECO:0000259" key="7">
    <source>
        <dbReference type="PROSITE" id="PS51123"/>
    </source>
</evidence>
<evidence type="ECO:0000256" key="6">
    <source>
        <dbReference type="SAM" id="SignalP"/>
    </source>
</evidence>
<keyword evidence="2 6" id="KW-0732">Signal</keyword>
<dbReference type="PANTHER" id="PTHR30329:SF21">
    <property type="entry name" value="LIPOPROTEIN YIAD-RELATED"/>
    <property type="match status" value="1"/>
</dbReference>
<gene>
    <name evidence="8" type="primary">bamE</name>
    <name evidence="8" type="ORF">D0T90_06165</name>
</gene>
<proteinExistence type="predicted"/>
<dbReference type="PRINTS" id="PR01021">
    <property type="entry name" value="OMPADOMAIN"/>
</dbReference>
<feature type="chain" id="PRO_5031270705" evidence="6">
    <location>
        <begin position="29"/>
        <end position="284"/>
    </location>
</feature>
<dbReference type="PROSITE" id="PS51257">
    <property type="entry name" value="PROKAR_LIPOPROTEIN"/>
    <property type="match status" value="1"/>
</dbReference>
<evidence type="ECO:0000313" key="8">
    <source>
        <dbReference type="EMBL" id="QEY25003.1"/>
    </source>
</evidence>
<name>A0A5P3MTT4_NEIAN</name>